<evidence type="ECO:0000313" key="10">
    <source>
        <dbReference type="EMBL" id="CAK9233825.1"/>
    </source>
</evidence>
<dbReference type="PANTHER" id="PTHR31839">
    <property type="entry name" value="DEHYDRATION-RESPONSIVE ELEMENT-BINDING PROTEIN 1D"/>
    <property type="match status" value="1"/>
</dbReference>
<keyword evidence="5" id="KW-0804">Transcription</keyword>
<sequence>MAPTIGMCAAAPRRQCQFLADIKDSFERVVQGFWSSLKQRACKSSPSCIRLLLTRRNGHFSSLVNGIATWPRLASRKSRERSSPPNVQPASSTRPGCRYSLSFPGRGVGGPSASLDISQPPHNKKFISTSFKTAKRTSSSRGNEEQQVHVMCMSTASQNTTTLPPPFFIASPDDDITRLWNGFNQIAMEEDSKMYILDGITEVQHMINQSAAAPEMVPQHENDAWFAFESEGDGARGDSSITSVSENETASTAASRELQEEPRAVERTAFIREFKGIRQKDNKWISEIRPPSAKKTVWLGTFCTPEEAARAYDAGIFYYRKCKTRYNFPDSPTLFPAINEGPKEVSVEFVKAEAKRNAQRAWPSAVPSKLTSVVQEQASSSGSSSGGWFLNPYKRRKSSNCK</sequence>
<dbReference type="SUPFAM" id="SSF54171">
    <property type="entry name" value="DNA-binding domain"/>
    <property type="match status" value="1"/>
</dbReference>
<dbReference type="InterPro" id="IPR036955">
    <property type="entry name" value="AP2/ERF_dom_sf"/>
</dbReference>
<dbReference type="InterPro" id="IPR045277">
    <property type="entry name" value="DRE1A-I"/>
</dbReference>
<dbReference type="SMART" id="SM00380">
    <property type="entry name" value="AP2"/>
    <property type="match status" value="1"/>
</dbReference>
<proteinExistence type="inferred from homology"/>
<evidence type="ECO:0000256" key="2">
    <source>
        <dbReference type="ARBA" id="ARBA00023015"/>
    </source>
</evidence>
<evidence type="ECO:0000313" key="11">
    <source>
        <dbReference type="Proteomes" id="UP001497512"/>
    </source>
</evidence>
<evidence type="ECO:0000256" key="1">
    <source>
        <dbReference type="ARBA" id="ARBA00004123"/>
    </source>
</evidence>
<dbReference type="InterPro" id="IPR016177">
    <property type="entry name" value="DNA-bd_dom_sf"/>
</dbReference>
<comment type="subcellular location">
    <subcellularLocation>
        <location evidence="1">Nucleus</location>
    </subcellularLocation>
</comment>
<keyword evidence="3" id="KW-0238">DNA-binding</keyword>
<evidence type="ECO:0000256" key="8">
    <source>
        <dbReference type="SAM" id="MobiDB-lite"/>
    </source>
</evidence>
<evidence type="ECO:0000256" key="4">
    <source>
        <dbReference type="ARBA" id="ARBA00023159"/>
    </source>
</evidence>
<feature type="compositionally biased region" description="Polar residues" evidence="8">
    <location>
        <begin position="83"/>
        <end position="94"/>
    </location>
</feature>
<accession>A0ABP0UZQ8</accession>
<dbReference type="Gene3D" id="3.30.730.10">
    <property type="entry name" value="AP2/ERF domain"/>
    <property type="match status" value="1"/>
</dbReference>
<protein>
    <recommendedName>
        <fullName evidence="9">AP2/ERF domain-containing protein</fullName>
    </recommendedName>
</protein>
<dbReference type="PROSITE" id="PS51032">
    <property type="entry name" value="AP2_ERF"/>
    <property type="match status" value="1"/>
</dbReference>
<keyword evidence="2" id="KW-0805">Transcription regulation</keyword>
<feature type="domain" description="AP2/ERF" evidence="9">
    <location>
        <begin position="273"/>
        <end position="329"/>
    </location>
</feature>
<keyword evidence="4" id="KW-0010">Activator</keyword>
<dbReference type="EMBL" id="OZ019900">
    <property type="protein sequence ID" value="CAK9233825.1"/>
    <property type="molecule type" value="Genomic_DNA"/>
</dbReference>
<evidence type="ECO:0000256" key="7">
    <source>
        <dbReference type="ARBA" id="ARBA00024343"/>
    </source>
</evidence>
<name>A0ABP0UZQ8_9BRYO</name>
<feature type="region of interest" description="Disordered" evidence="8">
    <location>
        <begin position="375"/>
        <end position="402"/>
    </location>
</feature>
<keyword evidence="11" id="KW-1185">Reference proteome</keyword>
<dbReference type="PANTHER" id="PTHR31839:SF2">
    <property type="entry name" value="DEHYDRATION-RESPONSIVE ELEMENT-BINDING PROTEIN 1D"/>
    <property type="match status" value="1"/>
</dbReference>
<dbReference type="InterPro" id="IPR001471">
    <property type="entry name" value="AP2/ERF_dom"/>
</dbReference>
<organism evidence="10 11">
    <name type="scientific">Sphagnum troendelagicum</name>
    <dbReference type="NCBI Taxonomy" id="128251"/>
    <lineage>
        <taxon>Eukaryota</taxon>
        <taxon>Viridiplantae</taxon>
        <taxon>Streptophyta</taxon>
        <taxon>Embryophyta</taxon>
        <taxon>Bryophyta</taxon>
        <taxon>Sphagnophytina</taxon>
        <taxon>Sphagnopsida</taxon>
        <taxon>Sphagnales</taxon>
        <taxon>Sphagnaceae</taxon>
        <taxon>Sphagnum</taxon>
    </lineage>
</organism>
<dbReference type="Proteomes" id="UP001497512">
    <property type="component" value="Chromosome 8"/>
</dbReference>
<evidence type="ECO:0000256" key="6">
    <source>
        <dbReference type="ARBA" id="ARBA00023242"/>
    </source>
</evidence>
<feature type="compositionally biased region" description="Basic residues" evidence="8">
    <location>
        <begin position="393"/>
        <end position="402"/>
    </location>
</feature>
<dbReference type="CDD" id="cd00018">
    <property type="entry name" value="AP2"/>
    <property type="match status" value="1"/>
</dbReference>
<comment type="similarity">
    <text evidence="7">Belongs to the AP2/ERF transcription factor family. ERF subfamily.</text>
</comment>
<feature type="compositionally biased region" description="Polar residues" evidence="8">
    <location>
        <begin position="239"/>
        <end position="254"/>
    </location>
</feature>
<reference evidence="10" key="1">
    <citation type="submission" date="2024-02" db="EMBL/GenBank/DDBJ databases">
        <authorList>
            <consortium name="ELIXIR-Norway"/>
            <consortium name="Elixir Norway"/>
        </authorList>
    </citation>
    <scope>NUCLEOTIDE SEQUENCE</scope>
</reference>
<feature type="region of interest" description="Disordered" evidence="8">
    <location>
        <begin position="230"/>
        <end position="262"/>
    </location>
</feature>
<evidence type="ECO:0000256" key="3">
    <source>
        <dbReference type="ARBA" id="ARBA00023125"/>
    </source>
</evidence>
<gene>
    <name evidence="10" type="ORF">CSSPTR1EN2_LOCUS21738</name>
</gene>
<evidence type="ECO:0000259" key="9">
    <source>
        <dbReference type="PROSITE" id="PS51032"/>
    </source>
</evidence>
<evidence type="ECO:0000256" key="5">
    <source>
        <dbReference type="ARBA" id="ARBA00023163"/>
    </source>
</evidence>
<feature type="region of interest" description="Disordered" evidence="8">
    <location>
        <begin position="74"/>
        <end position="97"/>
    </location>
</feature>
<keyword evidence="6" id="KW-0539">Nucleus</keyword>